<evidence type="ECO:0000256" key="4">
    <source>
        <dbReference type="ARBA" id="ARBA00014409"/>
    </source>
</evidence>
<accession>A0A366M0U2</accession>
<dbReference type="InterPro" id="IPR024434">
    <property type="entry name" value="TSCPD_dom"/>
</dbReference>
<keyword evidence="5 13" id="KW-0846">Cobalamin</keyword>
<feature type="domain" description="Ribonucleotide reductase class II vitamin B12-dependent N-terminal" evidence="15">
    <location>
        <begin position="44"/>
        <end position="134"/>
    </location>
</feature>
<dbReference type="GO" id="GO:0050897">
    <property type="term" value="F:cobalt ion binding"/>
    <property type="evidence" value="ECO:0007669"/>
    <property type="project" value="InterPro"/>
</dbReference>
<dbReference type="EC" id="1.17.4.1" evidence="3 13"/>
<dbReference type="PRINTS" id="PR01183">
    <property type="entry name" value="RIBORDTASEM1"/>
</dbReference>
<comment type="function">
    <text evidence="11 13">Catalyzes the reduction of ribonucleotides to deoxyribonucleotides. May function to provide a pool of deoxyribonucleotide precursors for DNA repair during oxygen limitation and/or for immediate growth after restoration of oxygen.</text>
</comment>
<proteinExistence type="inferred from homology"/>
<dbReference type="InterPro" id="IPR013678">
    <property type="entry name" value="RNR_2_N"/>
</dbReference>
<dbReference type="NCBIfam" id="NF005122">
    <property type="entry name" value="PRK06556.1"/>
    <property type="match status" value="1"/>
</dbReference>
<dbReference type="Pfam" id="PF02867">
    <property type="entry name" value="Ribonuc_red_lgC"/>
    <property type="match status" value="1"/>
</dbReference>
<dbReference type="AlphaFoldDB" id="A0A366M0U2"/>
<name>A0A366M0U2_9ACTN</name>
<feature type="domain" description="Ribonucleotide reductase large subunit C-terminal" evidence="14">
    <location>
        <begin position="155"/>
        <end position="690"/>
    </location>
</feature>
<comment type="caution">
    <text evidence="17">The sequence shown here is derived from an EMBL/GenBank/DDBJ whole genome shotgun (WGS) entry which is preliminary data.</text>
</comment>
<dbReference type="GO" id="GO:0071897">
    <property type="term" value="P:DNA biosynthetic process"/>
    <property type="evidence" value="ECO:0007669"/>
    <property type="project" value="UniProtKB-KW"/>
</dbReference>
<organism evidence="17 18">
    <name type="scientific">Spongiactinospora rosea</name>
    <dbReference type="NCBI Taxonomy" id="2248750"/>
    <lineage>
        <taxon>Bacteria</taxon>
        <taxon>Bacillati</taxon>
        <taxon>Actinomycetota</taxon>
        <taxon>Actinomycetes</taxon>
        <taxon>Streptosporangiales</taxon>
        <taxon>Streptosporangiaceae</taxon>
        <taxon>Spongiactinospora</taxon>
    </lineage>
</organism>
<gene>
    <name evidence="17" type="ORF">DP939_13930</name>
</gene>
<evidence type="ECO:0000256" key="10">
    <source>
        <dbReference type="ARBA" id="ARBA00023285"/>
    </source>
</evidence>
<dbReference type="EMBL" id="QMEY01000004">
    <property type="protein sequence ID" value="RBQ19805.1"/>
    <property type="molecule type" value="Genomic_DNA"/>
</dbReference>
<dbReference type="RefSeq" id="WP_113981072.1">
    <property type="nucleotide sequence ID" value="NZ_QMEY01000004.1"/>
</dbReference>
<keyword evidence="10 13" id="KW-0170">Cobalt</keyword>
<evidence type="ECO:0000256" key="3">
    <source>
        <dbReference type="ARBA" id="ARBA00012274"/>
    </source>
</evidence>
<evidence type="ECO:0000256" key="13">
    <source>
        <dbReference type="RuleBase" id="RU364064"/>
    </source>
</evidence>
<evidence type="ECO:0000256" key="6">
    <source>
        <dbReference type="ARBA" id="ARBA00022634"/>
    </source>
</evidence>
<comment type="similarity">
    <text evidence="2 13">Belongs to the ribonucleoside diphosphate reductase class-2 family.</text>
</comment>
<comment type="catalytic activity">
    <reaction evidence="12 13">
        <text>a 2'-deoxyribonucleoside 5'-diphosphate + [thioredoxin]-disulfide + H2O = a ribonucleoside 5'-diphosphate + [thioredoxin]-dithiol</text>
        <dbReference type="Rhea" id="RHEA:23252"/>
        <dbReference type="Rhea" id="RHEA-COMP:10698"/>
        <dbReference type="Rhea" id="RHEA-COMP:10700"/>
        <dbReference type="ChEBI" id="CHEBI:15377"/>
        <dbReference type="ChEBI" id="CHEBI:29950"/>
        <dbReference type="ChEBI" id="CHEBI:50058"/>
        <dbReference type="ChEBI" id="CHEBI:57930"/>
        <dbReference type="ChEBI" id="CHEBI:73316"/>
        <dbReference type="EC" id="1.17.4.1"/>
    </reaction>
</comment>
<keyword evidence="7 13" id="KW-0547">Nucleotide-binding</keyword>
<evidence type="ECO:0000259" key="15">
    <source>
        <dbReference type="Pfam" id="PF08471"/>
    </source>
</evidence>
<reference evidence="17 18" key="1">
    <citation type="submission" date="2018-06" db="EMBL/GenBank/DDBJ databases">
        <title>Sphaerisporangium craniellae sp. nov., isolated from a marine sponge in the South China Sea.</title>
        <authorList>
            <person name="Li L."/>
        </authorList>
    </citation>
    <scope>NUCLEOTIDE SEQUENCE [LARGE SCALE GENOMIC DNA]</scope>
    <source>
        <strain evidence="17 18">LHW63015</strain>
    </source>
</reference>
<keyword evidence="6 13" id="KW-0237">DNA synthesis</keyword>
<evidence type="ECO:0000256" key="12">
    <source>
        <dbReference type="ARBA" id="ARBA00047754"/>
    </source>
</evidence>
<dbReference type="InterPro" id="IPR013344">
    <property type="entry name" value="RNR_NrdJ/NrdZ"/>
</dbReference>
<dbReference type="Gene3D" id="3.20.70.20">
    <property type="match status" value="1"/>
</dbReference>
<evidence type="ECO:0000256" key="9">
    <source>
        <dbReference type="ARBA" id="ARBA00023157"/>
    </source>
</evidence>
<dbReference type="SUPFAM" id="SSF51998">
    <property type="entry name" value="PFL-like glycyl radical enzymes"/>
    <property type="match status" value="1"/>
</dbReference>
<sequence>MTETVSGAAARGGRRGRKGLKVKRVHTTPGVHPYDEVTWQRRDVVMTNWRDGSVNFEQRGVEFPDSWSVNAANIVTTKYFRGAVGTPQREWSLKQLVDRVVGVYTRTGLEHGYFASDEDAEIFDHELKYALIHQLFAFNSPVWFNVGTASPQQVSACFILSVDDQMESILEWYKEEGVIFKGGSGSGVNLSRIRSSKELLSSGGTASGPVSFMRGADASAGTIKSGGATRRAAKMVVLDVDHPDIEEFIETKAREEDKVRALRDAGFDMDLGGRDIVSVQYQNANNSVRVSDEFMRAVENGEEFGLRARLSGEVIETVDARELFRKMARAAWECADPGVQYDDTINSWHTTPETGRITASNPCSEYVHLDNSSCNLASINLLKFLNDDGDFDVQRFVKLTELIITAMDISITFADFPTEKIAETTRAYRQLGIGYANLGALLMATGHAYDSDGGRAIAGAITSLMTGVSYRRSAELAGVVGPYDGYARNAEAHKRVMRKHAAANDDLRTIGGMDTGIHREATRQWSECLKVGERNGYRNAQASLLAPTGTIGLMMDCDTTGIEPDLALVKLKKLVGGGSMQIVNQTVPRALVRLGYQQEQVEAVVEYISEHGHVVDAPGLRPEHYEVFDCAMGERAIASMGHVRMMAATQPYLSGAISKTVNLPESATVEDIEQVYLEGWKLGLKALAVYRDNCKVGQPLSVAKKGGEDKPAEPAIVEVVEVTRPTRRRMPSQRPSTTTRFSVGGAKGYMTASSYPDDGLGEVFLKMSKQGSTLAGVMDAFSVAISIGLQYGVPLETYVSKFVNMRFDPAGMTDDPDVRMAASVMDYIFRRLALDHLPYDERAALGIFSASERAAQQRGEDPAAQHDEVMDAEALAQSAPIERAPAQEAPRPDPVRQEVRALESHQGRTADAPLCMTCGIKMRPAGSCYVCEGCGSTSGCS</sequence>
<dbReference type="OrthoDB" id="9762933at2"/>
<dbReference type="PANTHER" id="PTHR43371">
    <property type="entry name" value="VITAMIN B12-DEPENDENT RIBONUCLEOTIDE REDUCTASE"/>
    <property type="match status" value="1"/>
</dbReference>
<keyword evidence="8 13" id="KW-0560">Oxidoreductase</keyword>
<dbReference type="Pfam" id="PF12637">
    <property type="entry name" value="TSCPD"/>
    <property type="match status" value="1"/>
</dbReference>
<evidence type="ECO:0000256" key="2">
    <source>
        <dbReference type="ARBA" id="ARBA00007405"/>
    </source>
</evidence>
<feature type="domain" description="TSCPD" evidence="16">
    <location>
        <begin position="732"/>
        <end position="834"/>
    </location>
</feature>
<evidence type="ECO:0000313" key="17">
    <source>
        <dbReference type="EMBL" id="RBQ19805.1"/>
    </source>
</evidence>
<evidence type="ECO:0000256" key="1">
    <source>
        <dbReference type="ARBA" id="ARBA00001922"/>
    </source>
</evidence>
<keyword evidence="18" id="KW-1185">Reference proteome</keyword>
<evidence type="ECO:0000259" key="16">
    <source>
        <dbReference type="Pfam" id="PF12637"/>
    </source>
</evidence>
<comment type="cofactor">
    <cofactor evidence="1 13">
        <name>adenosylcob(III)alamin</name>
        <dbReference type="ChEBI" id="CHEBI:18408"/>
    </cofactor>
</comment>
<protein>
    <recommendedName>
        <fullName evidence="4 13">Vitamin B12-dependent ribonucleotide reductase</fullName>
        <ecNumber evidence="3 13">1.17.4.1</ecNumber>
    </recommendedName>
</protein>
<evidence type="ECO:0000256" key="5">
    <source>
        <dbReference type="ARBA" id="ARBA00022628"/>
    </source>
</evidence>
<dbReference type="Proteomes" id="UP000253303">
    <property type="component" value="Unassembled WGS sequence"/>
</dbReference>
<dbReference type="PANTHER" id="PTHR43371:SF1">
    <property type="entry name" value="RIBONUCLEOSIDE-DIPHOSPHATE REDUCTASE"/>
    <property type="match status" value="1"/>
</dbReference>
<dbReference type="Pfam" id="PF08471">
    <property type="entry name" value="Ribonuc_red_2_N"/>
    <property type="match status" value="1"/>
</dbReference>
<evidence type="ECO:0000256" key="8">
    <source>
        <dbReference type="ARBA" id="ARBA00023002"/>
    </source>
</evidence>
<dbReference type="FunFam" id="3.20.70.20:FF:000007">
    <property type="entry name" value="Vitamin B12-dependent ribonucleotide reductase"/>
    <property type="match status" value="1"/>
</dbReference>
<evidence type="ECO:0000313" key="18">
    <source>
        <dbReference type="Proteomes" id="UP000253303"/>
    </source>
</evidence>
<keyword evidence="9" id="KW-1015">Disulfide bond</keyword>
<dbReference type="NCBIfam" id="TIGR02504">
    <property type="entry name" value="NrdJ_Z"/>
    <property type="match status" value="1"/>
</dbReference>
<dbReference type="CDD" id="cd02888">
    <property type="entry name" value="RNR_II_dimer"/>
    <property type="match status" value="1"/>
</dbReference>
<evidence type="ECO:0000256" key="11">
    <source>
        <dbReference type="ARBA" id="ARBA00025437"/>
    </source>
</evidence>
<dbReference type="GO" id="GO:0000166">
    <property type="term" value="F:nucleotide binding"/>
    <property type="evidence" value="ECO:0007669"/>
    <property type="project" value="UniProtKB-KW"/>
</dbReference>
<dbReference type="GO" id="GO:0031419">
    <property type="term" value="F:cobalamin binding"/>
    <property type="evidence" value="ECO:0007669"/>
    <property type="project" value="UniProtKB-KW"/>
</dbReference>
<evidence type="ECO:0000256" key="7">
    <source>
        <dbReference type="ARBA" id="ARBA00022741"/>
    </source>
</evidence>
<dbReference type="InterPro" id="IPR050862">
    <property type="entry name" value="RdRp_reductase_class-2"/>
</dbReference>
<dbReference type="InterPro" id="IPR000788">
    <property type="entry name" value="RNR_lg_C"/>
</dbReference>
<dbReference type="GO" id="GO:0004748">
    <property type="term" value="F:ribonucleoside-diphosphate reductase activity, thioredoxin disulfide as acceptor"/>
    <property type="evidence" value="ECO:0007669"/>
    <property type="project" value="UniProtKB-EC"/>
</dbReference>
<evidence type="ECO:0000259" key="14">
    <source>
        <dbReference type="Pfam" id="PF02867"/>
    </source>
</evidence>